<evidence type="ECO:0000313" key="6">
    <source>
        <dbReference type="Proteomes" id="UP000324298"/>
    </source>
</evidence>
<dbReference type="PANTHER" id="PTHR43464:SF19">
    <property type="entry name" value="UBIQUINONE BIOSYNTHESIS O-METHYLTRANSFERASE, MITOCHONDRIAL"/>
    <property type="match status" value="1"/>
</dbReference>
<dbReference type="OrthoDB" id="5298787at2"/>
<dbReference type="SUPFAM" id="SSF53335">
    <property type="entry name" value="S-adenosyl-L-methionine-dependent methyltransferases"/>
    <property type="match status" value="1"/>
</dbReference>
<dbReference type="AlphaFoldDB" id="A0A5A9XQS5"/>
<dbReference type="RefSeq" id="WP_149306129.1">
    <property type="nucleotide sequence ID" value="NZ_SRSD01000002.1"/>
</dbReference>
<organism evidence="5 6">
    <name type="scientific">Oryzomonas rubra</name>
    <dbReference type="NCBI Taxonomy" id="2509454"/>
    <lineage>
        <taxon>Bacteria</taxon>
        <taxon>Pseudomonadati</taxon>
        <taxon>Thermodesulfobacteriota</taxon>
        <taxon>Desulfuromonadia</taxon>
        <taxon>Geobacterales</taxon>
        <taxon>Geobacteraceae</taxon>
        <taxon>Oryzomonas</taxon>
    </lineage>
</organism>
<dbReference type="GO" id="GO:0032259">
    <property type="term" value="P:methylation"/>
    <property type="evidence" value="ECO:0007669"/>
    <property type="project" value="UniProtKB-KW"/>
</dbReference>
<dbReference type="Gene3D" id="3.40.50.150">
    <property type="entry name" value="Vaccinia Virus protein VP39"/>
    <property type="match status" value="1"/>
</dbReference>
<dbReference type="PANTHER" id="PTHR43464">
    <property type="entry name" value="METHYLTRANSFERASE"/>
    <property type="match status" value="1"/>
</dbReference>
<keyword evidence="2 5" id="KW-0808">Transferase</keyword>
<gene>
    <name evidence="5" type="ORF">ET418_03105</name>
</gene>
<reference evidence="5 6" key="1">
    <citation type="submission" date="2019-04" db="EMBL/GenBank/DDBJ databases">
        <title>Geobacter ruber sp. nov., ferric-reducing bacteria isolated from paddy soil.</title>
        <authorList>
            <person name="Xu Z."/>
            <person name="Masuda Y."/>
            <person name="Itoh H."/>
            <person name="Senoo K."/>
        </authorList>
    </citation>
    <scope>NUCLEOTIDE SEQUENCE [LARGE SCALE GENOMIC DNA]</scope>
    <source>
        <strain evidence="5 6">Red88</strain>
    </source>
</reference>
<evidence type="ECO:0000256" key="1">
    <source>
        <dbReference type="ARBA" id="ARBA00022603"/>
    </source>
</evidence>
<sequence length="190" mass="21414">METDRIKWNQRFGVADAYQGGHPSPFLEREIERILRLVPGKRALDLACGEGRNSIFLARHGFRVTGLDISDVGIARGERQARAEGLEIDFRRQDLEGWHIGEEYDLIVNFNFLLRPLIPEEVGALAPGGLLLFDTILESPQLLATHNPDFFLRHGELVRIFGAFEGEVLFSEEISEGDMPTARVLFRKAG</sequence>
<accession>A0A5A9XQS5</accession>
<name>A0A5A9XQS5_9BACT</name>
<evidence type="ECO:0000259" key="4">
    <source>
        <dbReference type="Pfam" id="PF13649"/>
    </source>
</evidence>
<comment type="caution">
    <text evidence="5">The sequence shown here is derived from an EMBL/GenBank/DDBJ whole genome shotgun (WGS) entry which is preliminary data.</text>
</comment>
<keyword evidence="6" id="KW-1185">Reference proteome</keyword>
<keyword evidence="3" id="KW-0949">S-adenosyl-L-methionine</keyword>
<evidence type="ECO:0000256" key="2">
    <source>
        <dbReference type="ARBA" id="ARBA00022679"/>
    </source>
</evidence>
<dbReference type="InterPro" id="IPR029063">
    <property type="entry name" value="SAM-dependent_MTases_sf"/>
</dbReference>
<dbReference type="InterPro" id="IPR041698">
    <property type="entry name" value="Methyltransf_25"/>
</dbReference>
<feature type="domain" description="Methyltransferase" evidence="4">
    <location>
        <begin position="44"/>
        <end position="112"/>
    </location>
</feature>
<dbReference type="GO" id="GO:0008168">
    <property type="term" value="F:methyltransferase activity"/>
    <property type="evidence" value="ECO:0007669"/>
    <property type="project" value="UniProtKB-KW"/>
</dbReference>
<dbReference type="Proteomes" id="UP000324298">
    <property type="component" value="Unassembled WGS sequence"/>
</dbReference>
<dbReference type="Pfam" id="PF13649">
    <property type="entry name" value="Methyltransf_25"/>
    <property type="match status" value="1"/>
</dbReference>
<keyword evidence="1 5" id="KW-0489">Methyltransferase</keyword>
<dbReference type="EMBL" id="SRSD01000002">
    <property type="protein sequence ID" value="KAA0893971.1"/>
    <property type="molecule type" value="Genomic_DNA"/>
</dbReference>
<proteinExistence type="predicted"/>
<evidence type="ECO:0000313" key="5">
    <source>
        <dbReference type="EMBL" id="KAA0893971.1"/>
    </source>
</evidence>
<dbReference type="CDD" id="cd02440">
    <property type="entry name" value="AdoMet_MTases"/>
    <property type="match status" value="1"/>
</dbReference>
<evidence type="ECO:0000256" key="3">
    <source>
        <dbReference type="ARBA" id="ARBA00022691"/>
    </source>
</evidence>
<protein>
    <submittedName>
        <fullName evidence="5">Methyltransferase domain-containing protein</fullName>
    </submittedName>
</protein>